<comment type="caution">
    <text evidence="2">The sequence shown here is derived from an EMBL/GenBank/DDBJ whole genome shotgun (WGS) entry which is preliminary data.</text>
</comment>
<reference evidence="2" key="1">
    <citation type="submission" date="2023-05" db="EMBL/GenBank/DDBJ databases">
        <title>Nepenthes gracilis genome sequencing.</title>
        <authorList>
            <person name="Fukushima K."/>
        </authorList>
    </citation>
    <scope>NUCLEOTIDE SEQUENCE</scope>
    <source>
        <strain evidence="2">SING2019-196</strain>
    </source>
</reference>
<dbReference type="Proteomes" id="UP001279734">
    <property type="component" value="Unassembled WGS sequence"/>
</dbReference>
<feature type="region of interest" description="Disordered" evidence="1">
    <location>
        <begin position="391"/>
        <end position="411"/>
    </location>
</feature>
<dbReference type="AlphaFoldDB" id="A0AAD3TH68"/>
<organism evidence="2 3">
    <name type="scientific">Nepenthes gracilis</name>
    <name type="common">Slender pitcher plant</name>
    <dbReference type="NCBI Taxonomy" id="150966"/>
    <lineage>
        <taxon>Eukaryota</taxon>
        <taxon>Viridiplantae</taxon>
        <taxon>Streptophyta</taxon>
        <taxon>Embryophyta</taxon>
        <taxon>Tracheophyta</taxon>
        <taxon>Spermatophyta</taxon>
        <taxon>Magnoliopsida</taxon>
        <taxon>eudicotyledons</taxon>
        <taxon>Gunneridae</taxon>
        <taxon>Pentapetalae</taxon>
        <taxon>Caryophyllales</taxon>
        <taxon>Nepenthaceae</taxon>
        <taxon>Nepenthes</taxon>
    </lineage>
</organism>
<dbReference type="EMBL" id="BSYO01000035">
    <property type="protein sequence ID" value="GMH29111.1"/>
    <property type="molecule type" value="Genomic_DNA"/>
</dbReference>
<feature type="compositionally biased region" description="Polar residues" evidence="1">
    <location>
        <begin position="391"/>
        <end position="404"/>
    </location>
</feature>
<evidence type="ECO:0000313" key="2">
    <source>
        <dbReference type="EMBL" id="GMH29111.1"/>
    </source>
</evidence>
<proteinExistence type="predicted"/>
<protein>
    <submittedName>
        <fullName evidence="2">Uncharacterized protein</fullName>
    </submittedName>
</protein>
<evidence type="ECO:0000256" key="1">
    <source>
        <dbReference type="SAM" id="MobiDB-lite"/>
    </source>
</evidence>
<name>A0AAD3TH68_NEPGR</name>
<evidence type="ECO:0000313" key="3">
    <source>
        <dbReference type="Proteomes" id="UP001279734"/>
    </source>
</evidence>
<accession>A0AAD3TH68</accession>
<sequence>MLHAKEILYLDRDRRNSKIFAPWPLAGRVGTLCLGLLLGELELFAPWTLAGRARARRTLNTCWKSGEELRENNWGEGEKEGEKLCLLSRNLNPFLITSSVRLLASPAPLALAGVSGAPASLPFTPYPPAKRPSPFAGSPWSICKFSSGPRFSKPSTEVDYVLALSPKDALDVYEKSGHAEATTLPADDGSRPARLKSVVVPVRTPCSWNKPKGVRQSSHRAASAVSCSNPFDVLQSDEALSTKAPSVTDDIKQQLDSSREQLSCMNLTVSSNGSIQSSETCSVSPLLEKFYLSGKLCLDDLSAAMKRGPMIASDQAEEVVEDEDDFHDPTLDALKMLLEANTTQTYLDSLTSEGRQTVSDIMEKVSLLRTPVSSNCSSRLSDRSISDAYSNHAQEGANQVTTPSELDGTWKQAKSRRHRKSTFKNSKGSLGKYVAVDFLMRSMQWVELLFDRGTLWWGGSFVRVTAVDLVGCICRDIYYVLRCLLAGMQTAEEL</sequence>
<gene>
    <name evidence="2" type="ORF">Nepgr_030954</name>
</gene>
<keyword evidence="3" id="KW-1185">Reference proteome</keyword>